<dbReference type="Gene3D" id="3.30.830.10">
    <property type="entry name" value="Metalloenzyme, LuxS/M16 peptidase-like"/>
    <property type="match status" value="4"/>
</dbReference>
<dbReference type="PANTHER" id="PTHR43016">
    <property type="entry name" value="PRESEQUENCE PROTEASE"/>
    <property type="match status" value="1"/>
</dbReference>
<dbReference type="Pfam" id="PF05193">
    <property type="entry name" value="Peptidase_M16_C"/>
    <property type="match status" value="1"/>
</dbReference>
<comment type="caution">
    <text evidence="4">The sequence shown here is derived from an EMBL/GenBank/DDBJ whole genome shotgun (WGS) entry which is preliminary data.</text>
</comment>
<evidence type="ECO:0000256" key="1">
    <source>
        <dbReference type="SAM" id="MobiDB-lite"/>
    </source>
</evidence>
<dbReference type="InterPro" id="IPR055130">
    <property type="entry name" value="PreP_C"/>
</dbReference>
<keyword evidence="5" id="KW-1185">Reference proteome</keyword>
<dbReference type="AlphaFoldDB" id="A0A9N8H7W2"/>
<name>A0A9N8H7W2_9STRA</name>
<dbReference type="GO" id="GO:0016485">
    <property type="term" value="P:protein processing"/>
    <property type="evidence" value="ECO:0007669"/>
    <property type="project" value="TreeGrafter"/>
</dbReference>
<dbReference type="Pfam" id="PF22516">
    <property type="entry name" value="PreP_C"/>
    <property type="match status" value="1"/>
</dbReference>
<dbReference type="InterPro" id="IPR007863">
    <property type="entry name" value="Peptidase_M16_C"/>
</dbReference>
<organism evidence="4 5">
    <name type="scientific">Seminavis robusta</name>
    <dbReference type="NCBI Taxonomy" id="568900"/>
    <lineage>
        <taxon>Eukaryota</taxon>
        <taxon>Sar</taxon>
        <taxon>Stramenopiles</taxon>
        <taxon>Ochrophyta</taxon>
        <taxon>Bacillariophyta</taxon>
        <taxon>Bacillariophyceae</taxon>
        <taxon>Bacillariophycidae</taxon>
        <taxon>Naviculales</taxon>
        <taxon>Naviculaceae</taxon>
        <taxon>Seminavis</taxon>
    </lineage>
</organism>
<dbReference type="GO" id="GO:0046872">
    <property type="term" value="F:metal ion binding"/>
    <property type="evidence" value="ECO:0007669"/>
    <property type="project" value="InterPro"/>
</dbReference>
<dbReference type="SMART" id="SM01264">
    <property type="entry name" value="M16C_associated"/>
    <property type="match status" value="1"/>
</dbReference>
<feature type="transmembrane region" description="Helical" evidence="2">
    <location>
        <begin position="59"/>
        <end position="81"/>
    </location>
</feature>
<protein>
    <recommendedName>
        <fullName evidence="3">Peptidase M16C associated domain-containing protein</fullName>
    </recommendedName>
</protein>
<evidence type="ECO:0000256" key="2">
    <source>
        <dbReference type="SAM" id="Phobius"/>
    </source>
</evidence>
<feature type="compositionally biased region" description="Polar residues" evidence="1">
    <location>
        <begin position="19"/>
        <end position="29"/>
    </location>
</feature>
<dbReference type="SUPFAM" id="SSF63411">
    <property type="entry name" value="LuxS/MPP-like metallohydrolase"/>
    <property type="match status" value="4"/>
</dbReference>
<accession>A0A9N8H7W2</accession>
<proteinExistence type="predicted"/>
<keyword evidence="2" id="KW-1133">Transmembrane helix</keyword>
<sequence>MWKERANYTSGGGDLEMVGTSSGGSTEDSVTFDDEFDDQGYSMPGAGQRRKLQTGKSRVRCCCWSFLLVAILALAVTYFFIPQGLLNQLVGSSSSDQDDNNADNSGARDNGSSSSSTTHSQVSKDAVIDNSAYQVTLQLPLNYIQGNMVLYQHRRTKTPVITILPYDREQDDVFGISFRTKPSNSHGAPHVLEHSVLAGSKKYPIKDPFTQVLKGSLQTFVNAWTADDLTSYICASRNDVDMKNLMSVYMDAVFAPLVVEGERGIPIFRQEGWRVEMNETGEPVFNGVVLSEMKGAMANPEEILGEFVKQIIFPDTVYQYNSGGEPKVIPDLSHAELIEFYKTFYHPSNAQVFLYGSKTTAENCLTQLDEYLSTYEPRPDIRNDSTIELQPLQDLPPTMLRIPIVAGDSSKVDNHQVMKSWLISADGNTTDDDFQRQNRLLFEVLDELLMNDKNGALYLALQNSGLAGSVKGGLDNSYLQWTFDVLATNVNGSNVQAVADLAHETLQQIVHQGFDDKDMEAAMNTVEFSYRDMSSSGGPRGIMLFMNVMQTWKFDLDPLTGFLSFEDDFQDLKQRVKDQGSDLFTAVIQDNLINNGHSAVMELYPDPLLAQQNEDEEQKRLIKLRQSQKFPTLLDQADSLAERQVTDDPPEMLALIPSVTVQDLAKKGYEPPILKQQDKDGSGVTVLVHEVASSFGIIYIDFGVDISMLEFDDIILISILAELMIEGGTDKYNVAQIARQIGTYTGGIKHEFLLHPILPPNATTQFLVPDGEHFHTKLFLRGAATKERGADLLEILSQIMFHPLLDSKERGLAILRERIAKLEQRLAGGTTLFPEWRIQARYSAFGFISEEESGVSSLPKLRKVLETAESDWASFLNRLTNMKNAILRGNRKGMILNLTGEKAVLQQIAPKVSRFLTKQLNDRGSETQLPNFAKAVHPWVPEAKQRMAADSPVRNEGIVMATKVNYVGSGAPLYGPYSAIPGSTAAVTQFIEYNNFMLQIRERRGAYGAFAMLDPWMGFLTYMTFRDPNVYESLRVYEEVPTYLKEQMQHSSTAIKLINSAIIGTIGSLDGSAPQPDRAGWTSMIDFLSGSNAKIRQRWRDDILGTNNNDFLEYAIRLHGWPATVGVGGPKNALLKEKDLNLTLIDEL</sequence>
<dbReference type="GO" id="GO:0004222">
    <property type="term" value="F:metalloendopeptidase activity"/>
    <property type="evidence" value="ECO:0007669"/>
    <property type="project" value="TreeGrafter"/>
</dbReference>
<gene>
    <name evidence="4" type="ORF">SEMRO_196_G083410.2</name>
</gene>
<dbReference type="Pfam" id="PF08367">
    <property type="entry name" value="M16C_assoc"/>
    <property type="match status" value="1"/>
</dbReference>
<keyword evidence="2" id="KW-0472">Membrane</keyword>
<feature type="region of interest" description="Disordered" evidence="1">
    <location>
        <begin position="91"/>
        <end position="121"/>
    </location>
</feature>
<dbReference type="EMBL" id="CAICTM010000195">
    <property type="protein sequence ID" value="CAB9504401.1"/>
    <property type="molecule type" value="Genomic_DNA"/>
</dbReference>
<reference evidence="4" key="1">
    <citation type="submission" date="2020-06" db="EMBL/GenBank/DDBJ databases">
        <authorList>
            <consortium name="Plant Systems Biology data submission"/>
        </authorList>
    </citation>
    <scope>NUCLEOTIDE SEQUENCE</scope>
    <source>
        <strain evidence="4">D6</strain>
    </source>
</reference>
<dbReference type="OrthoDB" id="10250783at2759"/>
<feature type="region of interest" description="Disordered" evidence="1">
    <location>
        <begin position="1"/>
        <end position="49"/>
    </location>
</feature>
<dbReference type="Proteomes" id="UP001153069">
    <property type="component" value="Unassembled WGS sequence"/>
</dbReference>
<dbReference type="PANTHER" id="PTHR43016:SF13">
    <property type="entry name" value="PRESEQUENCE PROTEASE, MITOCHONDRIAL"/>
    <property type="match status" value="1"/>
</dbReference>
<evidence type="ECO:0000259" key="3">
    <source>
        <dbReference type="SMART" id="SM01264"/>
    </source>
</evidence>
<evidence type="ECO:0000313" key="4">
    <source>
        <dbReference type="EMBL" id="CAB9504401.1"/>
    </source>
</evidence>
<dbReference type="InterPro" id="IPR013578">
    <property type="entry name" value="Peptidase_M16C_assoc"/>
</dbReference>
<evidence type="ECO:0000313" key="5">
    <source>
        <dbReference type="Proteomes" id="UP001153069"/>
    </source>
</evidence>
<feature type="domain" description="Peptidase M16C associated" evidence="3">
    <location>
        <begin position="603"/>
        <end position="864"/>
    </location>
</feature>
<dbReference type="InterPro" id="IPR011249">
    <property type="entry name" value="Metalloenz_LuxS/M16"/>
</dbReference>
<keyword evidence="2" id="KW-0812">Transmembrane</keyword>